<dbReference type="AlphaFoldDB" id="A0A0S8GGV0"/>
<dbReference type="Pfam" id="PF01068">
    <property type="entry name" value="DNA_ligase_A_M"/>
    <property type="match status" value="1"/>
</dbReference>
<keyword evidence="3" id="KW-0235">DNA replication</keyword>
<evidence type="ECO:0000256" key="6">
    <source>
        <dbReference type="ARBA" id="ARBA00022763"/>
    </source>
</evidence>
<evidence type="ECO:0000313" key="17">
    <source>
        <dbReference type="EMBL" id="KPK71714.1"/>
    </source>
</evidence>
<dbReference type="Pfam" id="PF04679">
    <property type="entry name" value="DNA_ligase_A_C"/>
    <property type="match status" value="1"/>
</dbReference>
<dbReference type="GO" id="GO:0003677">
    <property type="term" value="F:DNA binding"/>
    <property type="evidence" value="ECO:0007669"/>
    <property type="project" value="InterPro"/>
</dbReference>
<dbReference type="GO" id="GO:0046872">
    <property type="term" value="F:metal ion binding"/>
    <property type="evidence" value="ECO:0007669"/>
    <property type="project" value="UniProtKB-KW"/>
</dbReference>
<keyword evidence="6 14" id="KW-0227">DNA damage</keyword>
<keyword evidence="5 14" id="KW-0547">Nucleotide-binding</keyword>
<dbReference type="CDD" id="cd07901">
    <property type="entry name" value="Adenylation_DNA_ligase_Arch_LigB"/>
    <property type="match status" value="1"/>
</dbReference>
<dbReference type="GO" id="GO:0051301">
    <property type="term" value="P:cell division"/>
    <property type="evidence" value="ECO:0007669"/>
    <property type="project" value="UniProtKB-KW"/>
</dbReference>
<evidence type="ECO:0000256" key="8">
    <source>
        <dbReference type="ARBA" id="ARBA00022842"/>
    </source>
</evidence>
<keyword evidence="7 14" id="KW-0067">ATP-binding</keyword>
<dbReference type="Gene3D" id="3.30.470.30">
    <property type="entry name" value="DNA ligase/mRNA capping enzyme"/>
    <property type="match status" value="1"/>
</dbReference>
<dbReference type="PROSITE" id="PS00697">
    <property type="entry name" value="DNA_LIGASE_A1"/>
    <property type="match status" value="1"/>
</dbReference>
<accession>A0A0S8GGV0</accession>
<dbReference type="Proteomes" id="UP000051096">
    <property type="component" value="Unassembled WGS sequence"/>
</dbReference>
<dbReference type="EC" id="6.5.1.1" evidence="14"/>
<keyword evidence="2" id="KW-0132">Cell division</keyword>
<evidence type="ECO:0000256" key="13">
    <source>
        <dbReference type="ARBA" id="ARBA00054532"/>
    </source>
</evidence>
<dbReference type="InterPro" id="IPR012310">
    <property type="entry name" value="DNA_ligase_ATP-dep_cent"/>
</dbReference>
<evidence type="ECO:0000256" key="3">
    <source>
        <dbReference type="ARBA" id="ARBA00022705"/>
    </source>
</evidence>
<evidence type="ECO:0000256" key="7">
    <source>
        <dbReference type="ARBA" id="ARBA00022840"/>
    </source>
</evidence>
<dbReference type="SUPFAM" id="SSF117018">
    <property type="entry name" value="ATP-dependent DNA ligase DNA-binding domain"/>
    <property type="match status" value="1"/>
</dbReference>
<dbReference type="GO" id="GO:0071897">
    <property type="term" value="P:DNA biosynthetic process"/>
    <property type="evidence" value="ECO:0007669"/>
    <property type="project" value="InterPro"/>
</dbReference>
<evidence type="ECO:0000256" key="9">
    <source>
        <dbReference type="ARBA" id="ARBA00023172"/>
    </source>
</evidence>
<keyword evidence="9 14" id="KW-0233">DNA recombination</keyword>
<evidence type="ECO:0000256" key="14">
    <source>
        <dbReference type="RuleBase" id="RU000617"/>
    </source>
</evidence>
<reference evidence="17 18" key="1">
    <citation type="journal article" date="2015" name="Microbiome">
        <title>Genomic resolution of linkages in carbon, nitrogen, and sulfur cycling among widespread estuary sediment bacteria.</title>
        <authorList>
            <person name="Baker B.J."/>
            <person name="Lazar C.S."/>
            <person name="Teske A.P."/>
            <person name="Dick G.J."/>
        </authorList>
    </citation>
    <scope>NUCLEOTIDE SEQUENCE [LARGE SCALE GENOMIC DNA]</scope>
    <source>
        <strain evidence="17">SM23_60</strain>
    </source>
</reference>
<dbReference type="SUPFAM" id="SSF56091">
    <property type="entry name" value="DNA ligase/mRNA capping enzyme, catalytic domain"/>
    <property type="match status" value="1"/>
</dbReference>
<dbReference type="PROSITE" id="PS50160">
    <property type="entry name" value="DNA_LIGASE_A3"/>
    <property type="match status" value="1"/>
</dbReference>
<evidence type="ECO:0000256" key="4">
    <source>
        <dbReference type="ARBA" id="ARBA00022723"/>
    </source>
</evidence>
<evidence type="ECO:0000313" key="18">
    <source>
        <dbReference type="Proteomes" id="UP000051096"/>
    </source>
</evidence>
<dbReference type="Gene3D" id="1.10.3260.10">
    <property type="entry name" value="DNA ligase, ATP-dependent, N-terminal domain"/>
    <property type="match status" value="1"/>
</dbReference>
<dbReference type="InterPro" id="IPR050191">
    <property type="entry name" value="ATP-dep_DNA_ligase"/>
</dbReference>
<dbReference type="InterPro" id="IPR012340">
    <property type="entry name" value="NA-bd_OB-fold"/>
</dbReference>
<gene>
    <name evidence="17" type="ORF">AMJ87_06890</name>
</gene>
<keyword evidence="11" id="KW-0131">Cell cycle</keyword>
<evidence type="ECO:0000256" key="15">
    <source>
        <dbReference type="RuleBase" id="RU004196"/>
    </source>
</evidence>
<dbReference type="GO" id="GO:0003910">
    <property type="term" value="F:DNA ligase (ATP) activity"/>
    <property type="evidence" value="ECO:0007669"/>
    <property type="project" value="UniProtKB-EC"/>
</dbReference>
<dbReference type="GO" id="GO:0006310">
    <property type="term" value="P:DNA recombination"/>
    <property type="evidence" value="ECO:0007669"/>
    <property type="project" value="UniProtKB-KW"/>
</dbReference>
<name>A0A0S8GGV0_UNCW3</name>
<dbReference type="PANTHER" id="PTHR45674:SF13">
    <property type="entry name" value="DNA LIGASE-RELATED"/>
    <property type="match status" value="1"/>
</dbReference>
<dbReference type="GO" id="GO:0005524">
    <property type="term" value="F:ATP binding"/>
    <property type="evidence" value="ECO:0007669"/>
    <property type="project" value="UniProtKB-KW"/>
</dbReference>
<comment type="caution">
    <text evidence="17">The sequence shown here is derived from an EMBL/GenBank/DDBJ whole genome shotgun (WGS) entry which is preliminary data.</text>
</comment>
<dbReference type="GO" id="GO:0006260">
    <property type="term" value="P:DNA replication"/>
    <property type="evidence" value="ECO:0007669"/>
    <property type="project" value="UniProtKB-KW"/>
</dbReference>
<dbReference type="NCBIfam" id="TIGR00574">
    <property type="entry name" value="dnl1"/>
    <property type="match status" value="1"/>
</dbReference>
<keyword evidence="10 14" id="KW-0234">DNA repair</keyword>
<comment type="similarity">
    <text evidence="15">Belongs to the ATP-dependent DNA ligase family.</text>
</comment>
<dbReference type="InterPro" id="IPR012309">
    <property type="entry name" value="DNA_ligase_ATP-dep_C"/>
</dbReference>
<dbReference type="GO" id="GO:0006281">
    <property type="term" value="P:DNA repair"/>
    <property type="evidence" value="ECO:0007669"/>
    <property type="project" value="UniProtKB-KW"/>
</dbReference>
<dbReference type="FunFam" id="2.40.50.140:FF:000163">
    <property type="entry name" value="Probable DNA ligase"/>
    <property type="match status" value="1"/>
</dbReference>
<dbReference type="EMBL" id="LJUO01000057">
    <property type="protein sequence ID" value="KPK71714.1"/>
    <property type="molecule type" value="Genomic_DNA"/>
</dbReference>
<evidence type="ECO:0000256" key="1">
    <source>
        <dbReference type="ARBA" id="ARBA00022598"/>
    </source>
</evidence>
<keyword evidence="8" id="KW-0460">Magnesium</keyword>
<keyword evidence="4" id="KW-0479">Metal-binding</keyword>
<evidence type="ECO:0000256" key="12">
    <source>
        <dbReference type="ARBA" id="ARBA00034003"/>
    </source>
</evidence>
<protein>
    <recommendedName>
        <fullName evidence="14">DNA ligase</fullName>
        <ecNumber evidence="14">6.5.1.1</ecNumber>
    </recommendedName>
</protein>
<dbReference type="InterPro" id="IPR036599">
    <property type="entry name" value="DNA_ligase_N_sf"/>
</dbReference>
<dbReference type="InterPro" id="IPR000977">
    <property type="entry name" value="DNA_ligase_ATP-dep"/>
</dbReference>
<organism evidence="17 18">
    <name type="scientific">candidate division WOR_3 bacterium SM23_60</name>
    <dbReference type="NCBI Taxonomy" id="1703780"/>
    <lineage>
        <taxon>Bacteria</taxon>
        <taxon>Bacteria division WOR-3</taxon>
    </lineage>
</organism>
<keyword evidence="1 14" id="KW-0436">Ligase</keyword>
<proteinExistence type="inferred from homology"/>
<evidence type="ECO:0000259" key="16">
    <source>
        <dbReference type="PROSITE" id="PS50160"/>
    </source>
</evidence>
<dbReference type="Gene3D" id="2.40.50.140">
    <property type="entry name" value="Nucleic acid-binding proteins"/>
    <property type="match status" value="1"/>
</dbReference>
<dbReference type="SUPFAM" id="SSF50249">
    <property type="entry name" value="Nucleic acid-binding proteins"/>
    <property type="match status" value="1"/>
</dbReference>
<sequence length="513" mass="58431">MTLNELISYSQRVRAASARNDKIAIIQEFLSRLSISEAAVGVNYIAGKTRQGRLNIAWKDLSALMNMPGTRPSQGLSLVDIDEALKSVRRARGRQKRTALAPVFQRLAKQEREFLVMLIQGGVLQGAGEGLVKLAIARLLRLSDTEIEHAYMRVPDIGDMYVYLMKKGKAGIRKISVQLFTPVKPMLAHTADSVDDIFSEYERFALEYKLDGVRVQLHKQHSTVKIFSRHLKDITMHFPEVVETAQRIDANECILDGEAVGVDSRGRPLPFQILAKRTMRKKDIDAMRKKIRVVPQFFDILYRNGDDTTGLPYEERWRLLTDVVTQANGLTQRVVPVNKASGQRFYARALETGSEGIMVKLLDAPYRAGKRGKVWFKIKQTHTIDCVVLAAEWGSGRRTGWLSNLHLGVLDETRTKYLMVGKTFKGMTDTMLAWFTEHLQQIKVHEDRWTVYVKPHVVVEIAFNDVQQSPKYDSGVALRFARVKAIRHDKKPQEINTIADLHMWSNRRIAHEL</sequence>
<dbReference type="PATRIC" id="fig|1703780.3.peg.19"/>
<dbReference type="PANTHER" id="PTHR45674">
    <property type="entry name" value="DNA LIGASE 1/3 FAMILY MEMBER"/>
    <property type="match status" value="1"/>
</dbReference>
<feature type="domain" description="ATP-dependent DNA ligase family profile" evidence="16">
    <location>
        <begin position="286"/>
        <end position="411"/>
    </location>
</feature>
<evidence type="ECO:0000256" key="10">
    <source>
        <dbReference type="ARBA" id="ARBA00023204"/>
    </source>
</evidence>
<evidence type="ECO:0000256" key="11">
    <source>
        <dbReference type="ARBA" id="ARBA00023306"/>
    </source>
</evidence>
<comment type="function">
    <text evidence="13">DNA ligase that seals nicks in double-stranded DNA during DNA replication, DNA recombination and DNA repair.</text>
</comment>
<evidence type="ECO:0000256" key="5">
    <source>
        <dbReference type="ARBA" id="ARBA00022741"/>
    </source>
</evidence>
<evidence type="ECO:0000256" key="2">
    <source>
        <dbReference type="ARBA" id="ARBA00022618"/>
    </source>
</evidence>
<dbReference type="InterPro" id="IPR016059">
    <property type="entry name" value="DNA_ligase_ATP-dep_CS"/>
</dbReference>
<comment type="catalytic activity">
    <reaction evidence="12 14">
        <text>ATP + (deoxyribonucleotide)n-3'-hydroxyl + 5'-phospho-(deoxyribonucleotide)m = (deoxyribonucleotide)n+m + AMP + diphosphate.</text>
        <dbReference type="EC" id="6.5.1.1"/>
    </reaction>
</comment>